<dbReference type="AlphaFoldDB" id="A0A699XUA6"/>
<accession>A0A699XUA6</accession>
<protein>
    <submittedName>
        <fullName evidence="1">Uncharacterized protein</fullName>
    </submittedName>
</protein>
<feature type="non-terminal residue" evidence="1">
    <location>
        <position position="56"/>
    </location>
</feature>
<evidence type="ECO:0000313" key="1">
    <source>
        <dbReference type="EMBL" id="GFD62933.1"/>
    </source>
</evidence>
<dbReference type="EMBL" id="BKCJ011951750">
    <property type="protein sequence ID" value="GFD62933.1"/>
    <property type="molecule type" value="Genomic_DNA"/>
</dbReference>
<feature type="non-terminal residue" evidence="1">
    <location>
        <position position="1"/>
    </location>
</feature>
<organism evidence="1">
    <name type="scientific">Tanacetum cinerariifolium</name>
    <name type="common">Dalmatian daisy</name>
    <name type="synonym">Chrysanthemum cinerariifolium</name>
    <dbReference type="NCBI Taxonomy" id="118510"/>
    <lineage>
        <taxon>Eukaryota</taxon>
        <taxon>Viridiplantae</taxon>
        <taxon>Streptophyta</taxon>
        <taxon>Embryophyta</taxon>
        <taxon>Tracheophyta</taxon>
        <taxon>Spermatophyta</taxon>
        <taxon>Magnoliopsida</taxon>
        <taxon>eudicotyledons</taxon>
        <taxon>Gunneridae</taxon>
        <taxon>Pentapetalae</taxon>
        <taxon>asterids</taxon>
        <taxon>campanulids</taxon>
        <taxon>Asterales</taxon>
        <taxon>Asteraceae</taxon>
        <taxon>Asteroideae</taxon>
        <taxon>Anthemideae</taxon>
        <taxon>Anthemidinae</taxon>
        <taxon>Tanacetum</taxon>
    </lineage>
</organism>
<reference evidence="1" key="1">
    <citation type="journal article" date="2019" name="Sci. Rep.">
        <title>Draft genome of Tanacetum cinerariifolium, the natural source of mosquito coil.</title>
        <authorList>
            <person name="Yamashiro T."/>
            <person name="Shiraishi A."/>
            <person name="Satake H."/>
            <person name="Nakayama K."/>
        </authorList>
    </citation>
    <scope>NUCLEOTIDE SEQUENCE</scope>
</reference>
<proteinExistence type="predicted"/>
<comment type="caution">
    <text evidence="1">The sequence shown here is derived from an EMBL/GenBank/DDBJ whole genome shotgun (WGS) entry which is preliminary data.</text>
</comment>
<name>A0A699XUA6_TANCI</name>
<gene>
    <name evidence="1" type="ORF">Tci_934902</name>
</gene>
<sequence length="56" mass="5799">SEKDVSNDLNLSSKRNAELNVRRFSRTMLGIVGGGIGASPDVVIVAMVEGVIIGVG</sequence>